<dbReference type="InterPro" id="IPR058655">
    <property type="entry name" value="Mok11-14/Ags1-like"/>
</dbReference>
<dbReference type="Pfam" id="PF26127">
    <property type="entry name" value="12TM_Mok13"/>
    <property type="match status" value="1"/>
</dbReference>
<feature type="compositionally biased region" description="Low complexity" evidence="1">
    <location>
        <begin position="215"/>
        <end position="225"/>
    </location>
</feature>
<keyword evidence="3" id="KW-0732">Signal</keyword>
<feature type="domain" description="Cell wall alpha-1,3-glucan synthase Mok11-14/Ags1-like transmembrane" evidence="4">
    <location>
        <begin position="314"/>
        <end position="698"/>
    </location>
</feature>
<feature type="transmembrane region" description="Helical" evidence="2">
    <location>
        <begin position="523"/>
        <end position="549"/>
    </location>
</feature>
<dbReference type="GO" id="GO:0009277">
    <property type="term" value="C:fungal-type cell wall"/>
    <property type="evidence" value="ECO:0007669"/>
    <property type="project" value="TreeGrafter"/>
</dbReference>
<protein>
    <recommendedName>
        <fullName evidence="4">Cell wall alpha-1,3-glucan synthase Mok11-14/Ags1-like transmembrane domain-containing protein</fullName>
    </recommendedName>
</protein>
<dbReference type="Proteomes" id="UP001172681">
    <property type="component" value="Unassembled WGS sequence"/>
</dbReference>
<dbReference type="InterPro" id="IPR017853">
    <property type="entry name" value="GH"/>
</dbReference>
<evidence type="ECO:0000256" key="3">
    <source>
        <dbReference type="SAM" id="SignalP"/>
    </source>
</evidence>
<evidence type="ECO:0000313" key="5">
    <source>
        <dbReference type="EMBL" id="KAJ9645537.1"/>
    </source>
</evidence>
<feature type="transmembrane region" description="Helical" evidence="2">
    <location>
        <begin position="381"/>
        <end position="399"/>
    </location>
</feature>
<feature type="transmembrane region" description="Helical" evidence="2">
    <location>
        <begin position="356"/>
        <end position="374"/>
    </location>
</feature>
<keyword evidence="2" id="KW-0812">Transmembrane</keyword>
<comment type="caution">
    <text evidence="5">The sequence shown here is derived from an EMBL/GenBank/DDBJ whole genome shotgun (WGS) entry which is preliminary data.</text>
</comment>
<feature type="signal peptide" evidence="3">
    <location>
        <begin position="1"/>
        <end position="18"/>
    </location>
</feature>
<dbReference type="GO" id="GO:0070600">
    <property type="term" value="P:fungal-type cell wall (1-&gt;3)-alpha-glucan biosynthetic process"/>
    <property type="evidence" value="ECO:0007669"/>
    <property type="project" value="TreeGrafter"/>
</dbReference>
<dbReference type="PANTHER" id="PTHR47182:SF2">
    <property type="entry name" value="CELL WALL ALPHA-1,3-GLUCAN SYNTHASE AGS1"/>
    <property type="match status" value="1"/>
</dbReference>
<feature type="transmembrane region" description="Helical" evidence="2">
    <location>
        <begin position="673"/>
        <end position="693"/>
    </location>
</feature>
<dbReference type="EMBL" id="JAPDRN010000004">
    <property type="protein sequence ID" value="KAJ9645537.1"/>
    <property type="molecule type" value="Genomic_DNA"/>
</dbReference>
<dbReference type="Gene3D" id="3.20.20.80">
    <property type="entry name" value="Glycosidases"/>
    <property type="match status" value="1"/>
</dbReference>
<feature type="chain" id="PRO_5041265626" description="Cell wall alpha-1,3-glucan synthase Mok11-14/Ags1-like transmembrane domain-containing protein" evidence="3">
    <location>
        <begin position="19"/>
        <end position="701"/>
    </location>
</feature>
<dbReference type="GO" id="GO:0047657">
    <property type="term" value="F:alpha-1,3-glucan synthase activity"/>
    <property type="evidence" value="ECO:0007669"/>
    <property type="project" value="TreeGrafter"/>
</dbReference>
<feature type="transmembrane region" description="Helical" evidence="2">
    <location>
        <begin position="626"/>
        <end position="645"/>
    </location>
</feature>
<dbReference type="InterPro" id="IPR058654">
    <property type="entry name" value="Mok11-14/Ags1-like_TM"/>
</dbReference>
<gene>
    <name evidence="5" type="ORF">H2204_001117</name>
</gene>
<sequence length="701" mass="77532">MAGSIPALMLVIVAIVSGLGYDENQARWNLNQNVNATTPVDYWGEWYNHTFHPSPANWRFPFYSLNLDRFVDGDPTNDNANGTRFEHRWTSNQCRFGGDTRGLQQSLDYLHGMGIRGLYLTGSHFINLPWGRDNKRLSLRQVRGVENETNYNLQRVIPSFTDRKGSYAYKFGELLENVDAQSSVNAPCIEDYLKNSEKHFFGKYARAKLGLTHSTPSQQLSTQPQEMEKASDPLLPPLPRFPLADSGAGRRPTLHRIDIASSPEGPSTSSGGPVSGMCDIDDTTNAMAAASGRRDTVFNLGKDYVAPRGIPHVLQRKVVGDWQVYAFLLALGHILSANSYQITLLQGHLCQITTRAYVIGSIYFSASVGWWVVFRVAQSRYVLSLPWFFYGIAFFLIGMGPRADYLDGTCGSLFFSLNFGTEGGTPVSTWVLRAAIIQGIQLLYPTGLLTSNSALTAVTVPIAAVLWTVGVLLFVGLPTYYRQRPGHIPSFYASLLRRKVVLWFFVSVVLRNWRYMFGSQHAPAWAVGLMMVGFFVGAWAVVMCCLYVVSAEHSWVPPVLGVCLGAPRWCQELWAVSGAAAFVPWGATDVGGAVLGRALWLWLGVLDELQGVGLGMILLQTLPRFHVAATLVACQVVGSLATIVARAKSPVQSGPGDVFPNFAIDPTWGLTRAWFWIGLMAQIVVCVGFLKFFRREQLFKP</sequence>
<reference evidence="5" key="1">
    <citation type="submission" date="2022-10" db="EMBL/GenBank/DDBJ databases">
        <title>Culturing micro-colonial fungi from biological soil crusts in the Mojave desert and describing Neophaeococcomyces mojavensis, and introducing the new genera and species Taxawa tesnikishii.</title>
        <authorList>
            <person name="Kurbessoian T."/>
            <person name="Stajich J.E."/>
        </authorList>
    </citation>
    <scope>NUCLEOTIDE SEQUENCE</scope>
    <source>
        <strain evidence="5">TK_35</strain>
    </source>
</reference>
<feature type="transmembrane region" description="Helical" evidence="2">
    <location>
        <begin position="500"/>
        <end position="517"/>
    </location>
</feature>
<feature type="region of interest" description="Disordered" evidence="1">
    <location>
        <begin position="256"/>
        <end position="275"/>
    </location>
</feature>
<keyword evidence="2" id="KW-0472">Membrane</keyword>
<keyword evidence="6" id="KW-1185">Reference proteome</keyword>
<evidence type="ECO:0000256" key="2">
    <source>
        <dbReference type="SAM" id="Phobius"/>
    </source>
</evidence>
<proteinExistence type="predicted"/>
<name>A0AA38YDX4_9EURO</name>
<evidence type="ECO:0000313" key="6">
    <source>
        <dbReference type="Proteomes" id="UP001172681"/>
    </source>
</evidence>
<keyword evidence="2" id="KW-1133">Transmembrane helix</keyword>
<feature type="compositionally biased region" description="Low complexity" evidence="1">
    <location>
        <begin position="261"/>
        <end position="275"/>
    </location>
</feature>
<dbReference type="PANTHER" id="PTHR47182">
    <property type="entry name" value="CELL WALL ALPHA-1,3-GLUCAN SYNTHASE AGS1-RELATED"/>
    <property type="match status" value="1"/>
</dbReference>
<feature type="transmembrane region" description="Helical" evidence="2">
    <location>
        <begin position="454"/>
        <end position="480"/>
    </location>
</feature>
<accession>A0AA38YDX4</accession>
<evidence type="ECO:0000256" key="1">
    <source>
        <dbReference type="SAM" id="MobiDB-lite"/>
    </source>
</evidence>
<dbReference type="SUPFAM" id="SSF51445">
    <property type="entry name" value="(Trans)glycosidases"/>
    <property type="match status" value="1"/>
</dbReference>
<feature type="region of interest" description="Disordered" evidence="1">
    <location>
        <begin position="215"/>
        <end position="248"/>
    </location>
</feature>
<evidence type="ECO:0000259" key="4">
    <source>
        <dbReference type="Pfam" id="PF26127"/>
    </source>
</evidence>
<dbReference type="AlphaFoldDB" id="A0AA38YDX4"/>
<organism evidence="5 6">
    <name type="scientific">Knufia peltigerae</name>
    <dbReference type="NCBI Taxonomy" id="1002370"/>
    <lineage>
        <taxon>Eukaryota</taxon>
        <taxon>Fungi</taxon>
        <taxon>Dikarya</taxon>
        <taxon>Ascomycota</taxon>
        <taxon>Pezizomycotina</taxon>
        <taxon>Eurotiomycetes</taxon>
        <taxon>Chaetothyriomycetidae</taxon>
        <taxon>Chaetothyriales</taxon>
        <taxon>Trichomeriaceae</taxon>
        <taxon>Knufia</taxon>
    </lineage>
</organism>